<dbReference type="EMBL" id="JBEVCJ010000004">
    <property type="protein sequence ID" value="MET1254391.1"/>
    <property type="molecule type" value="Genomic_DNA"/>
</dbReference>
<dbReference type="InterPro" id="IPR045795">
    <property type="entry name" value="SLT_4"/>
</dbReference>
<accession>A0ABV2BR27</accession>
<dbReference type="InterPro" id="IPR023346">
    <property type="entry name" value="Lysozyme-like_dom_sf"/>
</dbReference>
<dbReference type="CDD" id="cd00442">
    <property type="entry name" value="Lyz-like"/>
    <property type="match status" value="1"/>
</dbReference>
<dbReference type="Proteomes" id="UP001548189">
    <property type="component" value="Unassembled WGS sequence"/>
</dbReference>
<organism evidence="1 2">
    <name type="scientific">Aliikangiella maris</name>
    <dbReference type="NCBI Taxonomy" id="3162458"/>
    <lineage>
        <taxon>Bacteria</taxon>
        <taxon>Pseudomonadati</taxon>
        <taxon>Pseudomonadota</taxon>
        <taxon>Gammaproteobacteria</taxon>
        <taxon>Oceanospirillales</taxon>
        <taxon>Pleioneaceae</taxon>
        <taxon>Aliikangiella</taxon>
    </lineage>
</organism>
<name>A0ABV2BR27_9GAMM</name>
<dbReference type="Pfam" id="PF19489">
    <property type="entry name" value="SLT_4"/>
    <property type="match status" value="1"/>
</dbReference>
<comment type="caution">
    <text evidence="1">The sequence shown here is derived from an EMBL/GenBank/DDBJ whole genome shotgun (WGS) entry which is preliminary data.</text>
</comment>
<keyword evidence="2" id="KW-1185">Reference proteome</keyword>
<proteinExistence type="predicted"/>
<dbReference type="Gene3D" id="1.10.530.10">
    <property type="match status" value="1"/>
</dbReference>
<dbReference type="PROSITE" id="PS51257">
    <property type="entry name" value="PROKAR_LIPOPROTEIN"/>
    <property type="match status" value="1"/>
</dbReference>
<sequence length="205" mass="23958">MKLITLRLYTVLLGLFFLLSGCATYVPQNSDNLCDIFWGETDWYEAAREAQHRWGTPIYVMMAIMHQESRFIADAQPKRDWFLGIIPLPRKSSAYGYAQAQDPAWEEYLKQTGNAGADRDDFEDAIDFIGWYTDGSQKRLKLSKWDAFGQYLAYHEGRGGYARKTFNQKPWLKKVALKVKQRAARYNLQLKRCQKQLDDDVDSWF</sequence>
<evidence type="ECO:0000313" key="2">
    <source>
        <dbReference type="Proteomes" id="UP001548189"/>
    </source>
</evidence>
<reference evidence="1 2" key="1">
    <citation type="submission" date="2024-06" db="EMBL/GenBank/DDBJ databases">
        <authorList>
            <person name="Li F."/>
        </authorList>
    </citation>
    <scope>NUCLEOTIDE SEQUENCE [LARGE SCALE GENOMIC DNA]</scope>
    <source>
        <strain evidence="1 2">GXAS 311</strain>
    </source>
</reference>
<evidence type="ECO:0000313" key="1">
    <source>
        <dbReference type="EMBL" id="MET1254391.1"/>
    </source>
</evidence>
<protein>
    <submittedName>
        <fullName evidence="1">Transglycosylase SLT domain-containing protein</fullName>
    </submittedName>
</protein>
<dbReference type="SUPFAM" id="SSF53955">
    <property type="entry name" value="Lysozyme-like"/>
    <property type="match status" value="1"/>
</dbReference>
<gene>
    <name evidence="1" type="ORF">ABVT43_04560</name>
</gene>